<feature type="region of interest" description="Disordered" evidence="1">
    <location>
        <begin position="1"/>
        <end position="22"/>
    </location>
</feature>
<reference evidence="2" key="2">
    <citation type="submission" date="2022-06" db="UniProtKB">
        <authorList>
            <consortium name="EnsemblMetazoa"/>
        </authorList>
    </citation>
    <scope>IDENTIFICATION</scope>
    <source>
        <strain evidence="2">DF5081</strain>
    </source>
</reference>
<evidence type="ECO:0000256" key="1">
    <source>
        <dbReference type="SAM" id="MobiDB-lite"/>
    </source>
</evidence>
<evidence type="ECO:0000313" key="3">
    <source>
        <dbReference type="Proteomes" id="UP000005237"/>
    </source>
</evidence>
<proteinExistence type="predicted"/>
<sequence>METEQDGGGDEEEEEDDEVAKKIGFREGKKKAKRVLNTIGILDDDLSVKNHKMNMNIQFVVNFRKKFPKRGKNHMKLAGCQGTSRTNRIRSSANTIPFTISMYHPNRVVITC</sequence>
<keyword evidence="3" id="KW-1185">Reference proteome</keyword>
<accession>A0A8R1EET4</accession>
<organism evidence="2 3">
    <name type="scientific">Caenorhabditis japonica</name>
    <dbReference type="NCBI Taxonomy" id="281687"/>
    <lineage>
        <taxon>Eukaryota</taxon>
        <taxon>Metazoa</taxon>
        <taxon>Ecdysozoa</taxon>
        <taxon>Nematoda</taxon>
        <taxon>Chromadorea</taxon>
        <taxon>Rhabditida</taxon>
        <taxon>Rhabditina</taxon>
        <taxon>Rhabditomorpha</taxon>
        <taxon>Rhabditoidea</taxon>
        <taxon>Rhabditidae</taxon>
        <taxon>Peloderinae</taxon>
        <taxon>Caenorhabditis</taxon>
    </lineage>
</organism>
<evidence type="ECO:0000313" key="2">
    <source>
        <dbReference type="EnsemblMetazoa" id="CJA32284.1"/>
    </source>
</evidence>
<dbReference type="AlphaFoldDB" id="A0A8R1EET4"/>
<dbReference type="EnsemblMetazoa" id="CJA32284.1">
    <property type="protein sequence ID" value="CJA32284.1"/>
    <property type="gene ID" value="WBGene00208131"/>
</dbReference>
<feature type="compositionally biased region" description="Acidic residues" evidence="1">
    <location>
        <begin position="1"/>
        <end position="18"/>
    </location>
</feature>
<reference evidence="3" key="1">
    <citation type="submission" date="2010-08" db="EMBL/GenBank/DDBJ databases">
        <authorList>
            <consortium name="Caenorhabditis japonica Sequencing Consortium"/>
            <person name="Wilson R.K."/>
        </authorList>
    </citation>
    <scope>NUCLEOTIDE SEQUENCE [LARGE SCALE GENOMIC DNA]</scope>
    <source>
        <strain evidence="3">DF5081</strain>
    </source>
</reference>
<name>A0A8R1EET4_CAEJA</name>
<protein>
    <submittedName>
        <fullName evidence="2">Uncharacterized protein</fullName>
    </submittedName>
</protein>
<dbReference type="Proteomes" id="UP000005237">
    <property type="component" value="Unassembled WGS sequence"/>
</dbReference>